<dbReference type="Proteomes" id="UP000019140">
    <property type="component" value="Unassembled WGS sequence"/>
</dbReference>
<feature type="domain" description="L-lysine epsilon oxidase C-terminal" evidence="1">
    <location>
        <begin position="66"/>
        <end position="217"/>
    </location>
</feature>
<comment type="caution">
    <text evidence="2">The sequence shown here is derived from an EMBL/GenBank/DDBJ whole genome shotgun (WGS) entry which is preliminary data.</text>
</comment>
<proteinExistence type="predicted"/>
<dbReference type="EMBL" id="AZHX01000473">
    <property type="protein sequence ID" value="ETX07357.1"/>
    <property type="molecule type" value="Genomic_DNA"/>
</dbReference>
<dbReference type="InterPro" id="IPR041173">
    <property type="entry name" value="LodA_C"/>
</dbReference>
<organism evidence="2 3">
    <name type="scientific">Candidatus Entotheonella gemina</name>
    <dbReference type="NCBI Taxonomy" id="1429439"/>
    <lineage>
        <taxon>Bacteria</taxon>
        <taxon>Pseudomonadati</taxon>
        <taxon>Nitrospinota/Tectimicrobiota group</taxon>
        <taxon>Candidatus Tectimicrobiota</taxon>
        <taxon>Candidatus Entotheonellia</taxon>
        <taxon>Candidatus Entotheonellales</taxon>
        <taxon>Candidatus Entotheonellaceae</taxon>
        <taxon>Candidatus Entotheonella</taxon>
    </lineage>
</organism>
<dbReference type="PATRIC" id="fig|1429439.4.peg.1999"/>
<reference evidence="2 3" key="1">
    <citation type="journal article" date="2014" name="Nature">
        <title>An environmental bacterial taxon with a large and distinct metabolic repertoire.</title>
        <authorList>
            <person name="Wilson M.C."/>
            <person name="Mori T."/>
            <person name="Ruckert C."/>
            <person name="Uria A.R."/>
            <person name="Helf M.J."/>
            <person name="Takada K."/>
            <person name="Gernert C."/>
            <person name="Steffens U.A."/>
            <person name="Heycke N."/>
            <person name="Schmitt S."/>
            <person name="Rinke C."/>
            <person name="Helfrich E.J."/>
            <person name="Brachmann A.O."/>
            <person name="Gurgui C."/>
            <person name="Wakimoto T."/>
            <person name="Kracht M."/>
            <person name="Crusemann M."/>
            <person name="Hentschel U."/>
            <person name="Abe I."/>
            <person name="Matsunaga S."/>
            <person name="Kalinowski J."/>
            <person name="Takeyama H."/>
            <person name="Piel J."/>
        </authorList>
    </citation>
    <scope>NUCLEOTIDE SEQUENCE [LARGE SCALE GENOMIC DNA]</scope>
    <source>
        <strain evidence="3">TSY2</strain>
    </source>
</reference>
<name>W4MCL6_9BACT</name>
<keyword evidence="3" id="KW-1185">Reference proteome</keyword>
<evidence type="ECO:0000313" key="3">
    <source>
        <dbReference type="Proteomes" id="UP000019140"/>
    </source>
</evidence>
<evidence type="ECO:0000313" key="2">
    <source>
        <dbReference type="EMBL" id="ETX07357.1"/>
    </source>
</evidence>
<evidence type="ECO:0000259" key="1">
    <source>
        <dbReference type="Pfam" id="PF18417"/>
    </source>
</evidence>
<gene>
    <name evidence="2" type="ORF">ETSY2_11675</name>
</gene>
<accession>W4MCL6</accession>
<sequence>MQFGYGAPNDFLQEAYLEKLAQSGDEFKELRNQLFNMFRNPNYQTTEPLAWPYFYGDAVTITPPIPPRNYLAMTQTQYRMLASWKDGNFTSDVERLKDLPHRFEQVKLQDQPEMLTKAALWFCLGEAFHPGCEMTWPMRHYTMYRGAFRIRVRDANDPQTDYGPILTPKVATSEVGPLYFNSPGDITRWMAVPWQTDTASCRSGYTPDYDPYLPTFWAARVPNQVLIEEDYHIIVNPGQYSRDERIAAFNRRLDWLRFLKGNQWRQVNQMVKDFWRLGVVERRQGLSDDPDFPDFFYVESRPEFPQADPKLEKAEFSAEARFDRHLRAAQRMDLPRG</sequence>
<dbReference type="HOGENOM" id="CLU_823059_0_0_7"/>
<dbReference type="AlphaFoldDB" id="W4MCL6"/>
<dbReference type="Pfam" id="PF18417">
    <property type="entry name" value="LodA_C"/>
    <property type="match status" value="1"/>
</dbReference>
<protein>
    <recommendedName>
        <fullName evidence="1">L-lysine epsilon oxidase C-terminal domain-containing protein</fullName>
    </recommendedName>
</protein>